<dbReference type="SUPFAM" id="SSF52980">
    <property type="entry name" value="Restriction endonuclease-like"/>
    <property type="match status" value="1"/>
</dbReference>
<dbReference type="GO" id="GO:0009307">
    <property type="term" value="P:DNA restriction-modification system"/>
    <property type="evidence" value="ECO:0007669"/>
    <property type="project" value="InterPro"/>
</dbReference>
<proteinExistence type="predicted"/>
<dbReference type="Proteomes" id="UP000187134">
    <property type="component" value="Unassembled WGS sequence"/>
</dbReference>
<dbReference type="SMART" id="SM00255">
    <property type="entry name" value="TIR"/>
    <property type="match status" value="1"/>
</dbReference>
<evidence type="ECO:0000313" key="2">
    <source>
        <dbReference type="EMBL" id="OMF16544.1"/>
    </source>
</evidence>
<evidence type="ECO:0000259" key="1">
    <source>
        <dbReference type="PROSITE" id="PS50104"/>
    </source>
</evidence>
<dbReference type="InterPro" id="IPR035897">
    <property type="entry name" value="Toll_tir_struct_dom_sf"/>
</dbReference>
<dbReference type="GO" id="GO:0007165">
    <property type="term" value="P:signal transduction"/>
    <property type="evidence" value="ECO:0007669"/>
    <property type="project" value="InterPro"/>
</dbReference>
<dbReference type="Pfam" id="PF13676">
    <property type="entry name" value="TIR_2"/>
    <property type="match status" value="1"/>
</dbReference>
<dbReference type="GO" id="GO:0003677">
    <property type="term" value="F:DNA binding"/>
    <property type="evidence" value="ECO:0007669"/>
    <property type="project" value="InterPro"/>
</dbReference>
<accession>A0A1R1C398</accession>
<sequence>MNIFLSYSFKDKEIADHVSLQIKESNVGSINEYELNVSEIHILDELRYNIRKSDYVIFFISNNFLNSNYSMLELSEALNELRIRKINIIPILIEKCSIPSELLEIGIIDFSKSFEKGMEKLLTKLTIKKKIDLEEISPWVYEKIVAIFLKEYGFKIIQGENNRDIGVDYICEYNAKDPFGQKVKEVWMVEVKFYKNERLSINEIKKLYYYVQDSSLKGANLLMITNNILNSAAMEYLNDLKENAVTQVTVLDGPAFERLIYKKTRLVNRIAEVLYDSNQ</sequence>
<dbReference type="RefSeq" id="WP_076330068.1">
    <property type="nucleotide sequence ID" value="NZ_MRTJ01000001.1"/>
</dbReference>
<dbReference type="SUPFAM" id="SSF52200">
    <property type="entry name" value="Toll/Interleukin receptor TIR domain"/>
    <property type="match status" value="1"/>
</dbReference>
<dbReference type="Gene3D" id="3.40.50.10140">
    <property type="entry name" value="Toll/interleukin-1 receptor homology (TIR) domain"/>
    <property type="match status" value="1"/>
</dbReference>
<reference evidence="2 3" key="1">
    <citation type="submission" date="2016-11" db="EMBL/GenBank/DDBJ databases">
        <title>Paenibacillus species isolates.</title>
        <authorList>
            <person name="Beno S.M."/>
        </authorList>
    </citation>
    <scope>NUCLEOTIDE SEQUENCE [LARGE SCALE GENOMIC DNA]</scope>
    <source>
        <strain evidence="2 3">FSL H8-0246</strain>
    </source>
</reference>
<dbReference type="GO" id="GO:0004519">
    <property type="term" value="F:endonuclease activity"/>
    <property type="evidence" value="ECO:0007669"/>
    <property type="project" value="InterPro"/>
</dbReference>
<dbReference type="InterPro" id="IPR007560">
    <property type="entry name" value="Restrct_endonuc_IV_Mrr"/>
</dbReference>
<organism evidence="2 3">
    <name type="scientific">Paenibacillus amylolyticus</name>
    <dbReference type="NCBI Taxonomy" id="1451"/>
    <lineage>
        <taxon>Bacteria</taxon>
        <taxon>Bacillati</taxon>
        <taxon>Bacillota</taxon>
        <taxon>Bacilli</taxon>
        <taxon>Bacillales</taxon>
        <taxon>Paenibacillaceae</taxon>
        <taxon>Paenibacillus</taxon>
    </lineage>
</organism>
<evidence type="ECO:0000313" key="3">
    <source>
        <dbReference type="Proteomes" id="UP000187134"/>
    </source>
</evidence>
<dbReference type="PROSITE" id="PS50104">
    <property type="entry name" value="TIR"/>
    <property type="match status" value="1"/>
</dbReference>
<dbReference type="EMBL" id="MRTJ01000001">
    <property type="protein sequence ID" value="OMF16544.1"/>
    <property type="molecule type" value="Genomic_DNA"/>
</dbReference>
<name>A0A1R1C398_PAEAM</name>
<comment type="caution">
    <text evidence="2">The sequence shown here is derived from an EMBL/GenBank/DDBJ whole genome shotgun (WGS) entry which is preliminary data.</text>
</comment>
<dbReference type="AlphaFoldDB" id="A0A1R1C398"/>
<gene>
    <name evidence="2" type="ORF">BK131_00650</name>
</gene>
<feature type="domain" description="TIR" evidence="1">
    <location>
        <begin position="1"/>
        <end position="144"/>
    </location>
</feature>
<dbReference type="InterPro" id="IPR000157">
    <property type="entry name" value="TIR_dom"/>
</dbReference>
<protein>
    <recommendedName>
        <fullName evidence="1">TIR domain-containing protein</fullName>
    </recommendedName>
</protein>
<dbReference type="Pfam" id="PF04471">
    <property type="entry name" value="Mrr_cat"/>
    <property type="match status" value="1"/>
</dbReference>
<dbReference type="InterPro" id="IPR011335">
    <property type="entry name" value="Restrct_endonuc-II-like"/>
</dbReference>